<reference evidence="9" key="1">
    <citation type="submission" date="2021-01" db="EMBL/GenBank/DDBJ databases">
        <title>Caligus Genome Assembly.</title>
        <authorList>
            <person name="Gallardo-Escarate C."/>
        </authorList>
    </citation>
    <scope>NUCLEOTIDE SEQUENCE [LARGE SCALE GENOMIC DNA]</scope>
</reference>
<sequence>MLGRKQSCSGDPTTIADYGADDPLNEGSEILWTNTRLARLIFRTLSLVSLVSVSLNTPKTFHNYPFLFHVTYAADLSCVFVFTIEMVTKIQSRGFFSSSSGRDKPYIKSRWCQFDAMMLFFILLSVILQSFEMFSLVPRYSPLSMLRAPRPLIMIRFIRVFLKFSMPKARVNQIFKRSSHQIYNVTIFFLFFMSLYGLLGVQFFGEINNHCVRNTITRAEDVTLNDLTIPDSYCNPHDGSGHKCPKGFHCMKLSPLGKVKTGFTGFGEFATSVFTVYQAASQEGWVYIMYRAGDAAQNWKAAFYFTTMIFFLAWMVKNVFIAVITETFNEIRVQFQETWSDRERISSSSSQDPRRQQVLEGDQKAWKLVTVQENTHEGYAPEIFLKILRSPAYHIFVMLITLANAVVTASISFQHTRDQRPREHFFAKQKLLEFGFTLFYDLEVLFKVFCFSFKGYIQRTIHKFEFLLAICTTIHMLPIKGLFLSWISIFQVLRVMRLIKASPMLEDFVYKIFGPGRKLGSLIIFTMCLLVITSSMSMQLFCFLPNLDKFETFPFAFMSMFQILTQEAWPEVMSKTMERVNPRLTFVVAIYFILYHLFVTLIVMSLFVAVILDNLELDEESKKVKQLKVREESSDIKEDLPLRLKVFEKFPERPLMTRLHRIPSDFATPKVRDSFVSKFVYEGDENQEDGEEDGGSTTEPLSHPGAGDGTHLRYRKIGNTSLISSPTRKIQKSSSIKKSSISNILWSVRRSIRGGSQLFHKRGGTYRLNENVKENGFVPGLNSVVNTSARPQNMDIKLLHAKKQQAEMRRNQKEEDLRENHPYFDRPLFAVPRESTFRKVCQAIVNARYDGKLQKEAIGTQLLMILRCFRPLRIFILVPHMRKVVCELCRGFKEIVLVGVLLIVLIFVFANYGVHLFGMKFAACNDASIKERSKCVGIFRANVFVTKMNIEPRPDFPRPGLVVPRVWMNPRRFNFDNIGTSMLALFEVLSFKGWVDLRDVIIAKMGPAYAIYIHMYVFLGSMIGLTLFVGVVIANYRENKGTALLTVDQMRWSDLKKRLKIAQPLHVPPKPENSRFQAFIYDIIQHLYFKRFIAILVLTNSFLLCVKWKEEDDAPDRINLAPNGTVIPELDDTNKTTLRDRLSTASSALTICFVIEVFMKMIAFTPYGYWQSRRNRGDLL</sequence>
<dbReference type="InterPro" id="IPR027359">
    <property type="entry name" value="Volt_channel_dom_sf"/>
</dbReference>
<gene>
    <name evidence="8" type="ORF">FKW44_025388</name>
</gene>
<evidence type="ECO:0000313" key="9">
    <source>
        <dbReference type="Proteomes" id="UP000595437"/>
    </source>
</evidence>
<keyword evidence="2 6" id="KW-0812">Transmembrane</keyword>
<feature type="region of interest" description="Disordered" evidence="5">
    <location>
        <begin position="685"/>
        <end position="711"/>
    </location>
</feature>
<feature type="transmembrane region" description="Helical" evidence="6">
    <location>
        <begin position="973"/>
        <end position="991"/>
    </location>
</feature>
<evidence type="ECO:0000256" key="5">
    <source>
        <dbReference type="SAM" id="MobiDB-lite"/>
    </source>
</evidence>
<protein>
    <submittedName>
        <fullName evidence="8">Sodium leak channel non-selective protein</fullName>
    </submittedName>
</protein>
<feature type="transmembrane region" description="Helical" evidence="6">
    <location>
        <begin position="392"/>
        <end position="413"/>
    </location>
</feature>
<feature type="transmembrane region" description="Helical" evidence="6">
    <location>
        <begin position="434"/>
        <end position="454"/>
    </location>
</feature>
<evidence type="ECO:0000256" key="3">
    <source>
        <dbReference type="ARBA" id="ARBA00022989"/>
    </source>
</evidence>
<dbReference type="GO" id="GO:0005261">
    <property type="term" value="F:monoatomic cation channel activity"/>
    <property type="evidence" value="ECO:0007669"/>
    <property type="project" value="InterPro"/>
</dbReference>
<evidence type="ECO:0000256" key="6">
    <source>
        <dbReference type="SAM" id="Phobius"/>
    </source>
</evidence>
<dbReference type="PANTHER" id="PTHR46141">
    <property type="entry name" value="SODIUM LEAK CHANNEL NON-SELECTIVE PROTEIN"/>
    <property type="match status" value="1"/>
</dbReference>
<dbReference type="GO" id="GO:0032230">
    <property type="term" value="P:positive regulation of synaptic transmission, GABAergic"/>
    <property type="evidence" value="ECO:0007669"/>
    <property type="project" value="TreeGrafter"/>
</dbReference>
<feature type="compositionally biased region" description="Acidic residues" evidence="5">
    <location>
        <begin position="685"/>
        <end position="694"/>
    </location>
</feature>
<keyword evidence="3 6" id="KW-1133">Transmembrane helix</keyword>
<evidence type="ECO:0000313" key="8">
    <source>
        <dbReference type="EMBL" id="QQP31704.1"/>
    </source>
</evidence>
<dbReference type="InterPro" id="IPR028823">
    <property type="entry name" value="NALCN"/>
</dbReference>
<name>A0A7T8GLP4_CALRO</name>
<feature type="transmembrane region" description="Helical" evidence="6">
    <location>
        <begin position="301"/>
        <end position="324"/>
    </location>
</feature>
<feature type="transmembrane region" description="Helical" evidence="6">
    <location>
        <begin position="1148"/>
        <end position="1170"/>
    </location>
</feature>
<dbReference type="FunFam" id="1.10.287.70:FF:000066">
    <property type="entry name" value="Sodium leak channel non-selective protein"/>
    <property type="match status" value="1"/>
</dbReference>
<dbReference type="Gene3D" id="1.10.287.70">
    <property type="match status" value="3"/>
</dbReference>
<feature type="transmembrane region" description="Helical" evidence="6">
    <location>
        <begin position="895"/>
        <end position="914"/>
    </location>
</feature>
<feature type="transmembrane region" description="Helical" evidence="6">
    <location>
        <begin position="111"/>
        <end position="131"/>
    </location>
</feature>
<evidence type="ECO:0000259" key="7">
    <source>
        <dbReference type="Pfam" id="PF00520"/>
    </source>
</evidence>
<feature type="domain" description="Ion transport" evidence="7">
    <location>
        <begin position="44"/>
        <end position="334"/>
    </location>
</feature>
<feature type="transmembrane region" description="Helical" evidence="6">
    <location>
        <begin position="466"/>
        <end position="490"/>
    </location>
</feature>
<feature type="domain" description="Ion transport" evidence="7">
    <location>
        <begin position="858"/>
        <end position="1038"/>
    </location>
</feature>
<dbReference type="GO" id="GO:0032224">
    <property type="term" value="P:positive regulation of synaptic transmission, cholinergic"/>
    <property type="evidence" value="ECO:0007669"/>
    <property type="project" value="TreeGrafter"/>
</dbReference>
<evidence type="ECO:0000256" key="4">
    <source>
        <dbReference type="ARBA" id="ARBA00023136"/>
    </source>
</evidence>
<dbReference type="EMBL" id="CP045910">
    <property type="protein sequence ID" value="QQP31704.1"/>
    <property type="molecule type" value="Genomic_DNA"/>
</dbReference>
<dbReference type="InterPro" id="IPR005821">
    <property type="entry name" value="Ion_trans_dom"/>
</dbReference>
<feature type="transmembrane region" description="Helical" evidence="6">
    <location>
        <begin position="70"/>
        <end position="90"/>
    </location>
</feature>
<organism evidence="8 9">
    <name type="scientific">Caligus rogercresseyi</name>
    <name type="common">Sea louse</name>
    <dbReference type="NCBI Taxonomy" id="217165"/>
    <lineage>
        <taxon>Eukaryota</taxon>
        <taxon>Metazoa</taxon>
        <taxon>Ecdysozoa</taxon>
        <taxon>Arthropoda</taxon>
        <taxon>Crustacea</taxon>
        <taxon>Multicrustacea</taxon>
        <taxon>Hexanauplia</taxon>
        <taxon>Copepoda</taxon>
        <taxon>Siphonostomatoida</taxon>
        <taxon>Caligidae</taxon>
        <taxon>Caligus</taxon>
    </lineage>
</organism>
<accession>A0A7T8GLP4</accession>
<evidence type="ECO:0000256" key="2">
    <source>
        <dbReference type="ARBA" id="ARBA00022692"/>
    </source>
</evidence>
<comment type="subcellular location">
    <subcellularLocation>
        <location evidence="1">Membrane</location>
        <topology evidence="1">Multi-pass membrane protein</topology>
    </subcellularLocation>
</comment>
<dbReference type="SUPFAM" id="SSF81324">
    <property type="entry name" value="Voltage-gated potassium channels"/>
    <property type="match status" value="3"/>
</dbReference>
<keyword evidence="4 6" id="KW-0472">Membrane</keyword>
<dbReference type="OrthoDB" id="10069766at2759"/>
<dbReference type="Gene3D" id="1.20.120.350">
    <property type="entry name" value="Voltage-gated potassium channels. Chain C"/>
    <property type="match status" value="3"/>
</dbReference>
<evidence type="ECO:0000256" key="1">
    <source>
        <dbReference type="ARBA" id="ARBA00004141"/>
    </source>
</evidence>
<feature type="transmembrane region" description="Helical" evidence="6">
    <location>
        <begin position="584"/>
        <end position="612"/>
    </location>
</feature>
<dbReference type="GO" id="GO:0005886">
    <property type="term" value="C:plasma membrane"/>
    <property type="evidence" value="ECO:0007669"/>
    <property type="project" value="TreeGrafter"/>
</dbReference>
<feature type="domain" description="Ion transport" evidence="7">
    <location>
        <begin position="391"/>
        <end position="621"/>
    </location>
</feature>
<dbReference type="AlphaFoldDB" id="A0A7T8GLP4"/>
<dbReference type="PANTHER" id="PTHR46141:SF1">
    <property type="entry name" value="SODIUM LEAK CHANNEL NALCN"/>
    <property type="match status" value="1"/>
</dbReference>
<dbReference type="Proteomes" id="UP000595437">
    <property type="component" value="Chromosome 21"/>
</dbReference>
<feature type="transmembrane region" description="Helical" evidence="6">
    <location>
        <begin position="1011"/>
        <end position="1034"/>
    </location>
</feature>
<proteinExistence type="predicted"/>
<keyword evidence="9" id="KW-1185">Reference proteome</keyword>
<dbReference type="Pfam" id="PF00520">
    <property type="entry name" value="Ion_trans"/>
    <property type="match status" value="3"/>
</dbReference>
<feature type="transmembrane region" description="Helical" evidence="6">
    <location>
        <begin position="519"/>
        <end position="541"/>
    </location>
</feature>
<feature type="transmembrane region" description="Helical" evidence="6">
    <location>
        <begin position="182"/>
        <end position="204"/>
    </location>
</feature>